<dbReference type="EMBL" id="ML979135">
    <property type="protein sequence ID" value="KAF1916484.1"/>
    <property type="molecule type" value="Genomic_DNA"/>
</dbReference>
<feature type="chain" id="PRO_5025358055" description="Secreted protein" evidence="1">
    <location>
        <begin position="19"/>
        <end position="70"/>
    </location>
</feature>
<sequence length="70" mass="7876">MACTFTSVSLLPTVRVLAAMVRFARDEALSHSRLGLYKGSITASFVRDQWLSFYLFFPSKFRTGPLVSRA</sequence>
<accession>A0A6A5QPN1</accession>
<dbReference type="Proteomes" id="UP000800096">
    <property type="component" value="Unassembled WGS sequence"/>
</dbReference>
<evidence type="ECO:0008006" key="4">
    <source>
        <dbReference type="Google" id="ProtNLM"/>
    </source>
</evidence>
<feature type="signal peptide" evidence="1">
    <location>
        <begin position="1"/>
        <end position="18"/>
    </location>
</feature>
<name>A0A6A5QPN1_AMPQU</name>
<evidence type="ECO:0000313" key="3">
    <source>
        <dbReference type="Proteomes" id="UP000800096"/>
    </source>
</evidence>
<keyword evidence="1" id="KW-0732">Signal</keyword>
<dbReference type="AlphaFoldDB" id="A0A6A5QPN1"/>
<keyword evidence="3" id="KW-1185">Reference proteome</keyword>
<evidence type="ECO:0000313" key="2">
    <source>
        <dbReference type="EMBL" id="KAF1916484.1"/>
    </source>
</evidence>
<reference evidence="2" key="1">
    <citation type="journal article" date="2020" name="Stud. Mycol.">
        <title>101 Dothideomycetes genomes: a test case for predicting lifestyles and emergence of pathogens.</title>
        <authorList>
            <person name="Haridas S."/>
            <person name="Albert R."/>
            <person name="Binder M."/>
            <person name="Bloem J."/>
            <person name="Labutti K."/>
            <person name="Salamov A."/>
            <person name="Andreopoulos B."/>
            <person name="Baker S."/>
            <person name="Barry K."/>
            <person name="Bills G."/>
            <person name="Bluhm B."/>
            <person name="Cannon C."/>
            <person name="Castanera R."/>
            <person name="Culley D."/>
            <person name="Daum C."/>
            <person name="Ezra D."/>
            <person name="Gonzalez J."/>
            <person name="Henrissat B."/>
            <person name="Kuo A."/>
            <person name="Liang C."/>
            <person name="Lipzen A."/>
            <person name="Lutzoni F."/>
            <person name="Magnuson J."/>
            <person name="Mondo S."/>
            <person name="Nolan M."/>
            <person name="Ohm R."/>
            <person name="Pangilinan J."/>
            <person name="Park H.-J."/>
            <person name="Ramirez L."/>
            <person name="Alfaro M."/>
            <person name="Sun H."/>
            <person name="Tritt A."/>
            <person name="Yoshinaga Y."/>
            <person name="Zwiers L.-H."/>
            <person name="Turgeon B."/>
            <person name="Goodwin S."/>
            <person name="Spatafora J."/>
            <person name="Crous P."/>
            <person name="Grigoriev I."/>
        </authorList>
    </citation>
    <scope>NUCLEOTIDE SEQUENCE</scope>
    <source>
        <strain evidence="2">HMLAC05119</strain>
    </source>
</reference>
<organism evidence="2 3">
    <name type="scientific">Ampelomyces quisqualis</name>
    <name type="common">Powdery mildew agent</name>
    <dbReference type="NCBI Taxonomy" id="50730"/>
    <lineage>
        <taxon>Eukaryota</taxon>
        <taxon>Fungi</taxon>
        <taxon>Dikarya</taxon>
        <taxon>Ascomycota</taxon>
        <taxon>Pezizomycotina</taxon>
        <taxon>Dothideomycetes</taxon>
        <taxon>Pleosporomycetidae</taxon>
        <taxon>Pleosporales</taxon>
        <taxon>Pleosporineae</taxon>
        <taxon>Phaeosphaeriaceae</taxon>
        <taxon>Ampelomyces</taxon>
    </lineage>
</organism>
<gene>
    <name evidence="2" type="ORF">BDU57DRAFT_234049</name>
</gene>
<proteinExistence type="predicted"/>
<evidence type="ECO:0000256" key="1">
    <source>
        <dbReference type="SAM" id="SignalP"/>
    </source>
</evidence>
<protein>
    <recommendedName>
        <fullName evidence="4">Secreted protein</fullName>
    </recommendedName>
</protein>